<dbReference type="HOGENOM" id="CLU_000445_70_50_7"/>
<dbReference type="PROSITE" id="PS50883">
    <property type="entry name" value="EAL"/>
    <property type="match status" value="1"/>
</dbReference>
<dbReference type="SMART" id="SM00052">
    <property type="entry name" value="EAL"/>
    <property type="match status" value="1"/>
</dbReference>
<proteinExistence type="predicted"/>
<dbReference type="Gene3D" id="3.30.450.20">
    <property type="entry name" value="PAS domain"/>
    <property type="match status" value="1"/>
</dbReference>
<dbReference type="SUPFAM" id="SSF55073">
    <property type="entry name" value="Nucleotide cyclase"/>
    <property type="match status" value="1"/>
</dbReference>
<sequence>MEQFEYRLNKMLESLFESGIINNLNTSFNSEEQLINFLDKIINSTIEGLIIFDENKKCIRANKPACEIFGYKPKEMIGKPAFEFVAPESRDLVKNRIVIKDQSPYEALMIRKDGTKFPAMLRGKDILINNKKIRISAVIDLSELKEKEKEIYKIAYYDKLTNLPNRQKMISDMNNMNVHACVIFNIDKFGQINDLFGSEIGDKLLVKFAEELKKEHINPYRIGGDEFAVLFNEKMTYENLEKFIKKIIEKIEKMEFLAKNEPFHIHIRAGAAINGHKLLTHADMAVREAKMKKIPFQIYDESLKIEEKYKKNLAMTVAIHRALENNGIICHYQPIFDRNKNISKYEVLVRMRDENGKILLPGEFLPIAKTTKLYTRITKEVIKKSCEKFSKTGKEFNVNISIDDINDPELVDFILQTLKNTDTGKKIGFEILETEGIENYDIVKNFIDKVKKLGAKVLLDDFGSGYSNFKHILSLNIDCIKIDGSLIQEVYKHKKNLIVVETIIDFAKKIGANTVAEFVCCKETFDIIKKLDIDYFQGFYLAKPMPDIVEGV</sequence>
<dbReference type="CDD" id="cd01948">
    <property type="entry name" value="EAL"/>
    <property type="match status" value="1"/>
</dbReference>
<dbReference type="Gene3D" id="3.30.70.270">
    <property type="match status" value="1"/>
</dbReference>
<dbReference type="Pfam" id="PF00990">
    <property type="entry name" value="GGDEF"/>
    <property type="match status" value="1"/>
</dbReference>
<evidence type="ECO:0000313" key="4">
    <source>
        <dbReference type="EMBL" id="ACM92311.1"/>
    </source>
</evidence>
<dbReference type="CDD" id="cd00130">
    <property type="entry name" value="PAS"/>
    <property type="match status" value="1"/>
</dbReference>
<evidence type="ECO:0000259" key="1">
    <source>
        <dbReference type="PROSITE" id="PS50112"/>
    </source>
</evidence>
<dbReference type="CDD" id="cd01949">
    <property type="entry name" value="GGDEF"/>
    <property type="match status" value="1"/>
</dbReference>
<gene>
    <name evidence="4" type="ordered locus">NAMH_1336</name>
</gene>
<dbReference type="SUPFAM" id="SSF55785">
    <property type="entry name" value="PYP-like sensor domain (PAS domain)"/>
    <property type="match status" value="1"/>
</dbReference>
<dbReference type="EMBL" id="CP001279">
    <property type="protein sequence ID" value="ACM92311.1"/>
    <property type="molecule type" value="Genomic_DNA"/>
</dbReference>
<dbReference type="InterPro" id="IPR035965">
    <property type="entry name" value="PAS-like_dom_sf"/>
</dbReference>
<evidence type="ECO:0000259" key="2">
    <source>
        <dbReference type="PROSITE" id="PS50883"/>
    </source>
</evidence>
<dbReference type="SMART" id="SM00091">
    <property type="entry name" value="PAS"/>
    <property type="match status" value="1"/>
</dbReference>
<dbReference type="GO" id="GO:0071111">
    <property type="term" value="F:cyclic-guanylate-specific phosphodiesterase activity"/>
    <property type="evidence" value="ECO:0007669"/>
    <property type="project" value="InterPro"/>
</dbReference>
<dbReference type="Proteomes" id="UP000000448">
    <property type="component" value="Chromosome"/>
</dbReference>
<dbReference type="InterPro" id="IPR043128">
    <property type="entry name" value="Rev_trsase/Diguanyl_cyclase"/>
</dbReference>
<dbReference type="SMART" id="SM00267">
    <property type="entry name" value="GGDEF"/>
    <property type="match status" value="1"/>
</dbReference>
<accession>B9L5U1</accession>
<dbReference type="OrthoDB" id="9790732at2"/>
<dbReference type="PROSITE" id="PS50112">
    <property type="entry name" value="PAS"/>
    <property type="match status" value="1"/>
</dbReference>
<dbReference type="InterPro" id="IPR001633">
    <property type="entry name" value="EAL_dom"/>
</dbReference>
<dbReference type="STRING" id="598659.NAMH_1336"/>
<dbReference type="InterPro" id="IPR000160">
    <property type="entry name" value="GGDEF_dom"/>
</dbReference>
<dbReference type="Pfam" id="PF00563">
    <property type="entry name" value="EAL"/>
    <property type="match status" value="1"/>
</dbReference>
<dbReference type="Gene3D" id="3.20.20.450">
    <property type="entry name" value="EAL domain"/>
    <property type="match status" value="1"/>
</dbReference>
<dbReference type="InterPro" id="IPR035919">
    <property type="entry name" value="EAL_sf"/>
</dbReference>
<dbReference type="RefSeq" id="WP_012663683.1">
    <property type="nucleotide sequence ID" value="NC_012115.1"/>
</dbReference>
<protein>
    <submittedName>
        <fullName evidence="4">Diguanylate cyclase/phosphodiesterase</fullName>
    </submittedName>
</protein>
<dbReference type="PANTHER" id="PTHR33121">
    <property type="entry name" value="CYCLIC DI-GMP PHOSPHODIESTERASE PDEF"/>
    <property type="match status" value="1"/>
</dbReference>
<dbReference type="KEGG" id="nam:NAMH_1336"/>
<dbReference type="InterPro" id="IPR050706">
    <property type="entry name" value="Cyclic-di-GMP_PDE-like"/>
</dbReference>
<dbReference type="AlphaFoldDB" id="B9L5U1"/>
<keyword evidence="5" id="KW-1185">Reference proteome</keyword>
<dbReference type="NCBIfam" id="TIGR00229">
    <property type="entry name" value="sensory_box"/>
    <property type="match status" value="1"/>
</dbReference>
<dbReference type="SUPFAM" id="SSF141868">
    <property type="entry name" value="EAL domain-like"/>
    <property type="match status" value="1"/>
</dbReference>
<evidence type="ECO:0000259" key="3">
    <source>
        <dbReference type="PROSITE" id="PS50887"/>
    </source>
</evidence>
<dbReference type="eggNOG" id="COG2199">
    <property type="taxonomic scope" value="Bacteria"/>
</dbReference>
<dbReference type="eggNOG" id="COG2200">
    <property type="taxonomic scope" value="Bacteria"/>
</dbReference>
<dbReference type="NCBIfam" id="TIGR00254">
    <property type="entry name" value="GGDEF"/>
    <property type="match status" value="1"/>
</dbReference>
<evidence type="ECO:0000313" key="5">
    <source>
        <dbReference type="Proteomes" id="UP000000448"/>
    </source>
</evidence>
<reference evidence="4 5" key="1">
    <citation type="journal article" date="2009" name="PLoS Genet.">
        <title>Adaptations to submarine hydrothermal environments exemplified by the genome of Nautilia profundicola.</title>
        <authorList>
            <person name="Campbell B.J."/>
            <person name="Smith J.L."/>
            <person name="Hanson T.E."/>
            <person name="Klotz M.G."/>
            <person name="Stein L.Y."/>
            <person name="Lee C.K."/>
            <person name="Wu D."/>
            <person name="Robinson J.M."/>
            <person name="Khouri H.M."/>
            <person name="Eisen J.A."/>
            <person name="Cary S.C."/>
        </authorList>
    </citation>
    <scope>NUCLEOTIDE SEQUENCE [LARGE SCALE GENOMIC DNA]</scope>
    <source>
        <strain evidence="5">ATCC BAA-1463 / DSM 18972 / AmH</strain>
    </source>
</reference>
<feature type="domain" description="GGDEF" evidence="3">
    <location>
        <begin position="177"/>
        <end position="301"/>
    </location>
</feature>
<feature type="domain" description="PAS" evidence="1">
    <location>
        <begin position="30"/>
        <end position="97"/>
    </location>
</feature>
<dbReference type="PROSITE" id="PS50887">
    <property type="entry name" value="GGDEF"/>
    <property type="match status" value="1"/>
</dbReference>
<dbReference type="Pfam" id="PF13426">
    <property type="entry name" value="PAS_9"/>
    <property type="match status" value="1"/>
</dbReference>
<dbReference type="InterPro" id="IPR000014">
    <property type="entry name" value="PAS"/>
</dbReference>
<dbReference type="PANTHER" id="PTHR33121:SF79">
    <property type="entry name" value="CYCLIC DI-GMP PHOSPHODIESTERASE PDED-RELATED"/>
    <property type="match status" value="1"/>
</dbReference>
<feature type="domain" description="EAL" evidence="2">
    <location>
        <begin position="312"/>
        <end position="552"/>
    </location>
</feature>
<organism evidence="4 5">
    <name type="scientific">Nautilia profundicola (strain ATCC BAA-1463 / DSM 18972 / AmH)</name>
    <dbReference type="NCBI Taxonomy" id="598659"/>
    <lineage>
        <taxon>Bacteria</taxon>
        <taxon>Pseudomonadati</taxon>
        <taxon>Campylobacterota</taxon>
        <taxon>Epsilonproteobacteria</taxon>
        <taxon>Nautiliales</taxon>
        <taxon>Nautiliaceae</taxon>
        <taxon>Nautilia</taxon>
    </lineage>
</organism>
<name>B9L5U1_NAUPA</name>
<dbReference type="InterPro" id="IPR029787">
    <property type="entry name" value="Nucleotide_cyclase"/>
</dbReference>